<accession>A0A061GYX0</accession>
<gene>
    <name evidence="1" type="ORF">TCM_040300</name>
</gene>
<dbReference type="EMBL" id="CM001887">
    <property type="protein sequence ID" value="EOY32399.1"/>
    <property type="molecule type" value="Genomic_DNA"/>
</dbReference>
<name>A0A061GYX0_THECC</name>
<dbReference type="Proteomes" id="UP000026915">
    <property type="component" value="Chromosome 9"/>
</dbReference>
<dbReference type="HOGENOM" id="CLU_1689881_0_0_1"/>
<dbReference type="Gramene" id="EOY32399">
    <property type="protein sequence ID" value="EOY32399"/>
    <property type="gene ID" value="TCM_040300"/>
</dbReference>
<organism evidence="1 2">
    <name type="scientific">Theobroma cacao</name>
    <name type="common">Cacao</name>
    <name type="synonym">Cocoa</name>
    <dbReference type="NCBI Taxonomy" id="3641"/>
    <lineage>
        <taxon>Eukaryota</taxon>
        <taxon>Viridiplantae</taxon>
        <taxon>Streptophyta</taxon>
        <taxon>Embryophyta</taxon>
        <taxon>Tracheophyta</taxon>
        <taxon>Spermatophyta</taxon>
        <taxon>Magnoliopsida</taxon>
        <taxon>eudicotyledons</taxon>
        <taxon>Gunneridae</taxon>
        <taxon>Pentapetalae</taxon>
        <taxon>rosids</taxon>
        <taxon>malvids</taxon>
        <taxon>Malvales</taxon>
        <taxon>Malvaceae</taxon>
        <taxon>Byttnerioideae</taxon>
        <taxon>Theobroma</taxon>
    </lineage>
</organism>
<sequence length="156" mass="18109">MDCNRLILTEEEFRLIYQSLGPNYNEFFHGEVDILKEEIAVWGRCDDLDMGELFALVTKECDGCKEHGEPVGNISVTKRKKGRQKGRKNFENKSKLVDGGRILHINSRMLVGDVKYHLEGIKKAASRAKWILREIKIYITFMQWHLRGGVLIMWVV</sequence>
<keyword evidence="2" id="KW-1185">Reference proteome</keyword>
<dbReference type="InParanoid" id="A0A061GYX0"/>
<evidence type="ECO:0000313" key="2">
    <source>
        <dbReference type="Proteomes" id="UP000026915"/>
    </source>
</evidence>
<reference evidence="1 2" key="1">
    <citation type="journal article" date="2013" name="Genome Biol.">
        <title>The genome sequence of the most widely cultivated cacao type and its use to identify candidate genes regulating pod color.</title>
        <authorList>
            <person name="Motamayor J.C."/>
            <person name="Mockaitis K."/>
            <person name="Schmutz J."/>
            <person name="Haiminen N."/>
            <person name="Iii D.L."/>
            <person name="Cornejo O."/>
            <person name="Findley S.D."/>
            <person name="Zheng P."/>
            <person name="Utro F."/>
            <person name="Royaert S."/>
            <person name="Saski C."/>
            <person name="Jenkins J."/>
            <person name="Podicheti R."/>
            <person name="Zhao M."/>
            <person name="Scheffler B.E."/>
            <person name="Stack J.C."/>
            <person name="Feltus F.A."/>
            <person name="Mustiga G.M."/>
            <person name="Amores F."/>
            <person name="Phillips W."/>
            <person name="Marelli J.P."/>
            <person name="May G.D."/>
            <person name="Shapiro H."/>
            <person name="Ma J."/>
            <person name="Bustamante C.D."/>
            <person name="Schnell R.J."/>
            <person name="Main D."/>
            <person name="Gilbert D."/>
            <person name="Parida L."/>
            <person name="Kuhn D.N."/>
        </authorList>
    </citation>
    <scope>NUCLEOTIDE SEQUENCE [LARGE SCALE GENOMIC DNA]</scope>
    <source>
        <strain evidence="2">cv. Matina 1-6</strain>
    </source>
</reference>
<protein>
    <submittedName>
        <fullName evidence="1">Uncharacterized protein</fullName>
    </submittedName>
</protein>
<evidence type="ECO:0000313" key="1">
    <source>
        <dbReference type="EMBL" id="EOY32399.1"/>
    </source>
</evidence>
<dbReference type="AlphaFoldDB" id="A0A061GYX0"/>
<proteinExistence type="predicted"/>